<keyword evidence="2" id="KW-1133">Transmembrane helix</keyword>
<evidence type="ECO:0000313" key="4">
    <source>
        <dbReference type="Proteomes" id="UP001204833"/>
    </source>
</evidence>
<accession>A0AAD5G089</accession>
<keyword evidence="2" id="KW-0812">Transmembrane</keyword>
<evidence type="ECO:0000256" key="1">
    <source>
        <dbReference type="SAM" id="MobiDB-lite"/>
    </source>
</evidence>
<name>A0AAD5G089_9ASCO</name>
<dbReference type="RefSeq" id="XP_051610649.1">
    <property type="nucleotide sequence ID" value="XM_051755389.1"/>
</dbReference>
<organism evidence="3 4">
    <name type="scientific">Candida theae</name>
    <dbReference type="NCBI Taxonomy" id="1198502"/>
    <lineage>
        <taxon>Eukaryota</taxon>
        <taxon>Fungi</taxon>
        <taxon>Dikarya</taxon>
        <taxon>Ascomycota</taxon>
        <taxon>Saccharomycotina</taxon>
        <taxon>Pichiomycetes</taxon>
        <taxon>Debaryomycetaceae</taxon>
        <taxon>Candida/Lodderomyces clade</taxon>
        <taxon>Candida</taxon>
    </lineage>
</organism>
<evidence type="ECO:0000256" key="2">
    <source>
        <dbReference type="SAM" id="Phobius"/>
    </source>
</evidence>
<dbReference type="EMBL" id="JAIHNG010000046">
    <property type="protein sequence ID" value="KAI5965082.1"/>
    <property type="molecule type" value="Genomic_DNA"/>
</dbReference>
<feature type="compositionally biased region" description="Basic and acidic residues" evidence="1">
    <location>
        <begin position="7"/>
        <end position="23"/>
    </location>
</feature>
<protein>
    <submittedName>
        <fullName evidence="3">Uncharacterized protein</fullName>
    </submittedName>
</protein>
<comment type="caution">
    <text evidence="3">The sequence shown here is derived from an EMBL/GenBank/DDBJ whole genome shotgun (WGS) entry which is preliminary data.</text>
</comment>
<keyword evidence="4" id="KW-1185">Reference proteome</keyword>
<gene>
    <name evidence="3" type="ORF">KGF57_000875</name>
</gene>
<keyword evidence="2" id="KW-0472">Membrane</keyword>
<dbReference type="Proteomes" id="UP001204833">
    <property type="component" value="Unassembled WGS sequence"/>
</dbReference>
<feature type="transmembrane region" description="Helical" evidence="2">
    <location>
        <begin position="94"/>
        <end position="113"/>
    </location>
</feature>
<dbReference type="GeneID" id="76148934"/>
<feature type="transmembrane region" description="Helical" evidence="2">
    <location>
        <begin position="64"/>
        <end position="82"/>
    </location>
</feature>
<reference evidence="3 4" key="1">
    <citation type="journal article" date="2022" name="DNA Res.">
        <title>Genome analysis of five recently described species of the CUG-Ser clade uncovers Candida theae as a new hybrid lineage with pathogenic potential in the Candida parapsilosis species complex.</title>
        <authorList>
            <person name="Mixao V."/>
            <person name="Del Olmo V."/>
            <person name="Hegedusova E."/>
            <person name="Saus E."/>
            <person name="Pryszcz L."/>
            <person name="Cillingova A."/>
            <person name="Nosek J."/>
            <person name="Gabaldon T."/>
        </authorList>
    </citation>
    <scope>NUCLEOTIDE SEQUENCE [LARGE SCALE GENOMIC DNA]</scope>
    <source>
        <strain evidence="3 4">CBS 12239</strain>
    </source>
</reference>
<evidence type="ECO:0000313" key="3">
    <source>
        <dbReference type="EMBL" id="KAI5965082.1"/>
    </source>
</evidence>
<feature type="region of interest" description="Disordered" evidence="1">
    <location>
        <begin position="1"/>
        <end position="55"/>
    </location>
</feature>
<dbReference type="AlphaFoldDB" id="A0AAD5G089"/>
<sequence>MSSQNQPEKDLNHKDSHFPEEKQTGNLSHTGKEAYTDTDAQGAVGAEPEPQTGEASEKSKYSKCYFYLAYAAIFTIVIFKTIGAHSARNMLATFVLYFGALGGCATLAVALGADKSIGKRKFSKRVGYVMQALFHISLLHWTLSEKRRLSTTSAGSDSDTVVKVLWSMPLDAPSGSKPTCVDSTFTVAASELNH</sequence>
<proteinExistence type="predicted"/>